<feature type="transmembrane region" description="Helical" evidence="2">
    <location>
        <begin position="112"/>
        <end position="131"/>
    </location>
</feature>
<evidence type="ECO:0000256" key="1">
    <source>
        <dbReference type="SAM" id="MobiDB-lite"/>
    </source>
</evidence>
<keyword evidence="4" id="KW-1185">Reference proteome</keyword>
<dbReference type="PRINTS" id="PR02045">
    <property type="entry name" value="F138DOMAIN"/>
</dbReference>
<dbReference type="AlphaFoldDB" id="A0A7N9IGF2"/>
<dbReference type="Ensembl" id="ENSMFAT00000087313.1">
    <property type="protein sequence ID" value="ENSMFAP00000061597.1"/>
    <property type="gene ID" value="ENSMFAG00000048148.1"/>
</dbReference>
<reference evidence="3" key="3">
    <citation type="submission" date="2025-09" db="UniProtKB">
        <authorList>
            <consortium name="Ensembl"/>
        </authorList>
    </citation>
    <scope>IDENTIFICATION</scope>
</reference>
<name>A0A7N9IGF2_MACFA</name>
<dbReference type="GeneTree" id="ENSGT00940000161627"/>
<reference evidence="3 4" key="1">
    <citation type="submission" date="2013-03" db="EMBL/GenBank/DDBJ databases">
        <authorList>
            <person name="Warren W."/>
            <person name="Wilson R.K."/>
        </authorList>
    </citation>
    <scope>NUCLEOTIDE SEQUENCE</scope>
</reference>
<dbReference type="PANTHER" id="PTHR12138">
    <property type="entry name" value="PRIMATE-EXPANDED PROTEIN FAMILY"/>
    <property type="match status" value="1"/>
</dbReference>
<accession>A0A7N9IGF2</accession>
<feature type="region of interest" description="Disordered" evidence="1">
    <location>
        <begin position="196"/>
        <end position="222"/>
    </location>
</feature>
<organism evidence="3 4">
    <name type="scientific">Macaca fascicularis</name>
    <name type="common">Crab-eating macaque</name>
    <name type="synonym">Cynomolgus monkey</name>
    <dbReference type="NCBI Taxonomy" id="9541"/>
    <lineage>
        <taxon>Eukaryota</taxon>
        <taxon>Metazoa</taxon>
        <taxon>Chordata</taxon>
        <taxon>Craniata</taxon>
        <taxon>Vertebrata</taxon>
        <taxon>Euteleostomi</taxon>
        <taxon>Mammalia</taxon>
        <taxon>Eutheria</taxon>
        <taxon>Euarchontoglires</taxon>
        <taxon>Primates</taxon>
        <taxon>Haplorrhini</taxon>
        <taxon>Catarrhini</taxon>
        <taxon>Cercopithecidae</taxon>
        <taxon>Cercopithecinae</taxon>
        <taxon>Macaca</taxon>
    </lineage>
</organism>
<sequence length="222" mass="24493">ATTPGLFVVVVVVTVFETAFHLLPRLECNGTILTHCNFHLPGSRLSCLSLPSGWDYRRPPPHPDNFSIFSKDRVSLSVDQAGLKLLSSDDPPTSASQRAGIIGVSHRTRPRLLLKPVFLFSFLTSFFFYTLPQSLLCPSKGCGWHWTEQNPLASSSKPMLSNSQALRWQASKPCDSLTEPLQPGCSLQFLPWKTGISSDHLPKKPIRKPQAPAPGRLYSSPS</sequence>
<keyword evidence="2" id="KW-1133">Transmembrane helix</keyword>
<protein>
    <submittedName>
        <fullName evidence="3">Uncharacterized protein</fullName>
    </submittedName>
</protein>
<feature type="transmembrane region" description="Helical" evidence="2">
    <location>
        <begin position="6"/>
        <end position="23"/>
    </location>
</feature>
<proteinExistence type="predicted"/>
<keyword evidence="2" id="KW-0472">Membrane</keyword>
<keyword evidence="2" id="KW-0812">Transmembrane</keyword>
<evidence type="ECO:0000256" key="2">
    <source>
        <dbReference type="SAM" id="Phobius"/>
    </source>
</evidence>
<evidence type="ECO:0000313" key="3">
    <source>
        <dbReference type="Ensembl" id="ENSMFAP00000061597.1"/>
    </source>
</evidence>
<reference evidence="3" key="2">
    <citation type="submission" date="2025-08" db="UniProtKB">
        <authorList>
            <consortium name="Ensembl"/>
        </authorList>
    </citation>
    <scope>IDENTIFICATION</scope>
</reference>
<dbReference type="PANTHER" id="PTHR12138:SF162">
    <property type="entry name" value="CHROMOSOME UNDETERMINED SCAFFOLD_275, WHOLE GENOME SHOTGUN SEQUENCE"/>
    <property type="match status" value="1"/>
</dbReference>
<dbReference type="Proteomes" id="UP000233100">
    <property type="component" value="Chromosome 10"/>
</dbReference>
<evidence type="ECO:0000313" key="4">
    <source>
        <dbReference type="Proteomes" id="UP000233100"/>
    </source>
</evidence>